<accession>X1TNU9</accession>
<sequence>MKDIKKEQEEERKKAIEFIELQIDNFKNGVYKDSEELQKSVKEDLIKNLANLPEPERRWEN</sequence>
<dbReference type="AlphaFoldDB" id="X1TNU9"/>
<reference evidence="1" key="1">
    <citation type="journal article" date="2014" name="Front. Microbiol.">
        <title>High frequency of phylogenetically diverse reductive dehalogenase-homologous genes in deep subseafloor sedimentary metagenomes.</title>
        <authorList>
            <person name="Kawai M."/>
            <person name="Futagami T."/>
            <person name="Toyoda A."/>
            <person name="Takaki Y."/>
            <person name="Nishi S."/>
            <person name="Hori S."/>
            <person name="Arai W."/>
            <person name="Tsubouchi T."/>
            <person name="Morono Y."/>
            <person name="Uchiyama I."/>
            <person name="Ito T."/>
            <person name="Fujiyama A."/>
            <person name="Inagaki F."/>
            <person name="Takami H."/>
        </authorList>
    </citation>
    <scope>NUCLEOTIDE SEQUENCE</scope>
    <source>
        <strain evidence="1">Expedition CK06-06</strain>
    </source>
</reference>
<comment type="caution">
    <text evidence="1">The sequence shown here is derived from an EMBL/GenBank/DDBJ whole genome shotgun (WGS) entry which is preliminary data.</text>
</comment>
<organism evidence="1">
    <name type="scientific">marine sediment metagenome</name>
    <dbReference type="NCBI Taxonomy" id="412755"/>
    <lineage>
        <taxon>unclassified sequences</taxon>
        <taxon>metagenomes</taxon>
        <taxon>ecological metagenomes</taxon>
    </lineage>
</organism>
<evidence type="ECO:0000313" key="1">
    <source>
        <dbReference type="EMBL" id="GAJ06939.1"/>
    </source>
</evidence>
<gene>
    <name evidence="1" type="ORF">S12H4_54041</name>
</gene>
<name>X1TNU9_9ZZZZ</name>
<proteinExistence type="predicted"/>
<protein>
    <submittedName>
        <fullName evidence="1">Uncharacterized protein</fullName>
    </submittedName>
</protein>
<dbReference type="EMBL" id="BARW01034485">
    <property type="protein sequence ID" value="GAJ06939.1"/>
    <property type="molecule type" value="Genomic_DNA"/>
</dbReference>